<keyword evidence="1" id="KW-1133">Transmembrane helix</keyword>
<keyword evidence="1" id="KW-0812">Transmembrane</keyword>
<keyword evidence="4" id="KW-0378">Hydrolase</keyword>
<dbReference type="InterPro" id="IPR017853">
    <property type="entry name" value="GH"/>
</dbReference>
<keyword evidence="2" id="KW-0732">Signal</keyword>
<keyword evidence="1" id="KW-0472">Membrane</keyword>
<dbReference type="InterPro" id="IPR052974">
    <property type="entry name" value="GH79_Enzymes"/>
</dbReference>
<comment type="caution">
    <text evidence="4">The sequence shown here is derived from an EMBL/GenBank/DDBJ whole genome shotgun (WGS) entry which is preliminary data.</text>
</comment>
<evidence type="ECO:0000256" key="2">
    <source>
        <dbReference type="SAM" id="SignalP"/>
    </source>
</evidence>
<dbReference type="EMBL" id="MU150377">
    <property type="protein sequence ID" value="KAF9457308.1"/>
    <property type="molecule type" value="Genomic_DNA"/>
</dbReference>
<organism evidence="4 5">
    <name type="scientific">Collybia nuda</name>
    <dbReference type="NCBI Taxonomy" id="64659"/>
    <lineage>
        <taxon>Eukaryota</taxon>
        <taxon>Fungi</taxon>
        <taxon>Dikarya</taxon>
        <taxon>Basidiomycota</taxon>
        <taxon>Agaricomycotina</taxon>
        <taxon>Agaricomycetes</taxon>
        <taxon>Agaricomycetidae</taxon>
        <taxon>Agaricales</taxon>
        <taxon>Tricholomatineae</taxon>
        <taxon>Clitocybaceae</taxon>
        <taxon>Collybia</taxon>
    </lineage>
</organism>
<feature type="signal peptide" evidence="2">
    <location>
        <begin position="1"/>
        <end position="18"/>
    </location>
</feature>
<evidence type="ECO:0000256" key="1">
    <source>
        <dbReference type="SAM" id="Phobius"/>
    </source>
</evidence>
<reference evidence="4" key="1">
    <citation type="submission" date="2020-11" db="EMBL/GenBank/DDBJ databases">
        <authorList>
            <consortium name="DOE Joint Genome Institute"/>
            <person name="Ahrendt S."/>
            <person name="Riley R."/>
            <person name="Andreopoulos W."/>
            <person name="Labutti K."/>
            <person name="Pangilinan J."/>
            <person name="Ruiz-Duenas F.J."/>
            <person name="Barrasa J.M."/>
            <person name="Sanchez-Garcia M."/>
            <person name="Camarero S."/>
            <person name="Miyauchi S."/>
            <person name="Serrano A."/>
            <person name="Linde D."/>
            <person name="Babiker R."/>
            <person name="Drula E."/>
            <person name="Ayuso-Fernandez I."/>
            <person name="Pacheco R."/>
            <person name="Padilla G."/>
            <person name="Ferreira P."/>
            <person name="Barriuso J."/>
            <person name="Kellner H."/>
            <person name="Castanera R."/>
            <person name="Alfaro M."/>
            <person name="Ramirez L."/>
            <person name="Pisabarro A.G."/>
            <person name="Kuo A."/>
            <person name="Tritt A."/>
            <person name="Lipzen A."/>
            <person name="He G."/>
            <person name="Yan M."/>
            <person name="Ng V."/>
            <person name="Cullen D."/>
            <person name="Martin F."/>
            <person name="Rosso M.-N."/>
            <person name="Henrissat B."/>
            <person name="Hibbett D."/>
            <person name="Martinez A.T."/>
            <person name="Grigoriev I.V."/>
        </authorList>
    </citation>
    <scope>NUCLEOTIDE SEQUENCE</scope>
    <source>
        <strain evidence="4">CBS 247.69</strain>
    </source>
</reference>
<dbReference type="PANTHER" id="PTHR36183:SF2">
    <property type="entry name" value="BETA-GLUCURONIDASE C-TERMINAL DOMAIN-CONTAINING PROTEIN"/>
    <property type="match status" value="1"/>
</dbReference>
<dbReference type="OrthoDB" id="2796951at2759"/>
<gene>
    <name evidence="4" type="ORF">BDZ94DRAFT_1326367</name>
</gene>
<dbReference type="SUPFAM" id="SSF51445">
    <property type="entry name" value="(Trans)glycosidases"/>
    <property type="match status" value="1"/>
</dbReference>
<dbReference type="Pfam" id="PF16862">
    <property type="entry name" value="Glyco_hydro_79C"/>
    <property type="match status" value="1"/>
</dbReference>
<feature type="chain" id="PRO_5040121540" evidence="2">
    <location>
        <begin position="19"/>
        <end position="651"/>
    </location>
</feature>
<evidence type="ECO:0000259" key="3">
    <source>
        <dbReference type="Pfam" id="PF16862"/>
    </source>
</evidence>
<dbReference type="AlphaFoldDB" id="A0A9P5XTI9"/>
<evidence type="ECO:0000313" key="5">
    <source>
        <dbReference type="Proteomes" id="UP000807353"/>
    </source>
</evidence>
<dbReference type="Gene3D" id="3.20.20.80">
    <property type="entry name" value="Glycosidases"/>
    <property type="match status" value="1"/>
</dbReference>
<protein>
    <submittedName>
        <fullName evidence="4">Glycoside hydrolase family 79 protein</fullName>
    </submittedName>
</protein>
<sequence>MLFPLLLSLSLTVTSCAAVTVYGQIPLAQTSTGSAGPEPTAVLLHAYDETILIPPTLPAERAPTKFTLNLSANNASVDNLSILQPGSFYGFSIEMSVITQVLGKNSSHLQVPFLNLMANIQQRAGGVRIRLGGNTQDFAVLVDSIANGHSLDKQKSDNNNPTLTPAVLYTLDLFHMAANISSLVNVRWYLGIPFNDTNWRLDIAEHGQAILGDKLLGLQAGNEPDYYAAHGHRPQEYSPMDYFNEFSSLVKAIEDNPRIPNKNMLIGPSLASGPWEPQLVWDTNYIPTFSKNLHAITMEHYPSNNCFETFHVGTRVDPQETFPQFLNHNSGLNLVRPYLQSSALAQAAGKPFIMFETNTATCGGLPGISNSFGAALWALDYGLTMAASNFSGALLHVGGQNVYYNPFTAPPTNTTAFNQWTVGSIYYSVLIVAEAFGQTNTSQIVDTSNNGIFTPSYAIYEQGALSKVALFNFNDDPTGGSDITATITVGGGNVPASVKVKYFAASSVSVQTNLTWAGQTLGNKFKVDGQLRGALDIVTINCDQAANACLVPVKAPGFALVFLTDSPATQDPTAVTFATTAFTKTINTITVDPSVIANSNGITGKERSKMGSTSPGSVTNDTNLTALLPSVYLLLSSLFGGALAMVAFWAW</sequence>
<dbReference type="Proteomes" id="UP000807353">
    <property type="component" value="Unassembled WGS sequence"/>
</dbReference>
<proteinExistence type="predicted"/>
<keyword evidence="5" id="KW-1185">Reference proteome</keyword>
<feature type="domain" description="Beta-glucuronidase C-terminal" evidence="3">
    <location>
        <begin position="457"/>
        <end position="560"/>
    </location>
</feature>
<dbReference type="GO" id="GO:0016787">
    <property type="term" value="F:hydrolase activity"/>
    <property type="evidence" value="ECO:0007669"/>
    <property type="project" value="UniProtKB-KW"/>
</dbReference>
<dbReference type="PANTHER" id="PTHR36183">
    <property type="entry name" value="BETA-GLUCURONIDASE"/>
    <property type="match status" value="1"/>
</dbReference>
<evidence type="ECO:0000313" key="4">
    <source>
        <dbReference type="EMBL" id="KAF9457308.1"/>
    </source>
</evidence>
<dbReference type="InterPro" id="IPR031728">
    <property type="entry name" value="GlcAase_C"/>
</dbReference>
<feature type="transmembrane region" description="Helical" evidence="1">
    <location>
        <begin position="631"/>
        <end position="650"/>
    </location>
</feature>
<accession>A0A9P5XTI9</accession>
<name>A0A9P5XTI9_9AGAR</name>